<reference evidence="13" key="1">
    <citation type="journal article" date="2023" name="Commun. Biol.">
        <title>Genome analysis of Parmales, the sister group of diatoms, reveals the evolutionary specialization of diatoms from phago-mixotrophs to photoautotrophs.</title>
        <authorList>
            <person name="Ban H."/>
            <person name="Sato S."/>
            <person name="Yoshikawa S."/>
            <person name="Yamada K."/>
            <person name="Nakamura Y."/>
            <person name="Ichinomiya M."/>
            <person name="Sato N."/>
            <person name="Blanc-Mathieu R."/>
            <person name="Endo H."/>
            <person name="Kuwata A."/>
            <person name="Ogata H."/>
        </authorList>
    </citation>
    <scope>NUCLEOTIDE SEQUENCE [LARGE SCALE GENOMIC DNA]</scope>
    <source>
        <strain evidence="13">NIES 3700</strain>
    </source>
</reference>
<evidence type="ECO:0000256" key="1">
    <source>
        <dbReference type="ARBA" id="ARBA00004141"/>
    </source>
</evidence>
<feature type="region of interest" description="Disordered" evidence="9">
    <location>
        <begin position="1"/>
        <end position="27"/>
    </location>
</feature>
<comment type="similarity">
    <text evidence="8">Belongs to the two pore domain potassium channel (TC 1.A.1.8) family.</text>
</comment>
<sequence>MIVEADHQDGAQLGDEHFDTPTRRQRNSSVAEQVAEGFSRIRAGTIVLVNPPRTLTTKKNTNPCVQSIIKWVKTKSFWIVWLEILIFVTVSGLIVLVLEQGHESVVEENLRSVLAKCEDTKVDGEDIITIALRSLNMTDAEKESIEESLGGRANFCEHLAWFKRIEEKTEYNWFNRWDFSSAIMFICTSISTIGYGNLAPATGAGKLATALTSMVGIPLCGFFFHRTARSVSTYMLWWTHLVHKNLVSNEYRFKPKERGGEGTRRQSDAEQVYSSVSDVRLLTISFCLVVFFAVVAAYGIHLSMGTQWNFDNSLWFIFITITTIGLGDMVPSWRDEDIKPTMGVEKLVMPFMCGLFTIIGLSFTMAIIQNVGKVFETQVLGTDDDEEGEEEGVEGDEGDRRGSVRPPPKLEGILEIDENPVQQSARRSPKSLQHGDSHI</sequence>
<evidence type="ECO:0000256" key="2">
    <source>
        <dbReference type="ARBA" id="ARBA00022448"/>
    </source>
</evidence>
<keyword evidence="13" id="KW-1185">Reference proteome</keyword>
<dbReference type="EMBL" id="BRXW01000634">
    <property type="protein sequence ID" value="GMH71106.1"/>
    <property type="molecule type" value="Genomic_DNA"/>
</dbReference>
<keyword evidence="5 8" id="KW-0406">Ion transport</keyword>
<keyword evidence="2 8" id="KW-0813">Transport</keyword>
<dbReference type="GO" id="GO:0015271">
    <property type="term" value="F:outward rectifier potassium channel activity"/>
    <property type="evidence" value="ECO:0007669"/>
    <property type="project" value="TreeGrafter"/>
</dbReference>
<dbReference type="InterPro" id="IPR003280">
    <property type="entry name" value="2pore_dom_K_chnl"/>
</dbReference>
<feature type="domain" description="Potassium channel" evidence="11">
    <location>
        <begin position="291"/>
        <end position="376"/>
    </location>
</feature>
<name>A0A9W7AE76_9STRA</name>
<dbReference type="InterPro" id="IPR013099">
    <property type="entry name" value="K_chnl_dom"/>
</dbReference>
<evidence type="ECO:0000313" key="12">
    <source>
        <dbReference type="EMBL" id="GMH71106.1"/>
    </source>
</evidence>
<evidence type="ECO:0000256" key="4">
    <source>
        <dbReference type="ARBA" id="ARBA00022989"/>
    </source>
</evidence>
<proteinExistence type="inferred from homology"/>
<evidence type="ECO:0000259" key="11">
    <source>
        <dbReference type="Pfam" id="PF07885"/>
    </source>
</evidence>
<comment type="subcellular location">
    <subcellularLocation>
        <location evidence="1">Membrane</location>
        <topology evidence="1">Multi-pass membrane protein</topology>
    </subcellularLocation>
</comment>
<dbReference type="GO" id="GO:0005886">
    <property type="term" value="C:plasma membrane"/>
    <property type="evidence" value="ECO:0007669"/>
    <property type="project" value="TreeGrafter"/>
</dbReference>
<dbReference type="Pfam" id="PF07885">
    <property type="entry name" value="Ion_trans_2"/>
    <property type="match status" value="2"/>
</dbReference>
<dbReference type="OrthoDB" id="297496at2759"/>
<organism evidence="12 13">
    <name type="scientific">Triparma laevis f. longispina</name>
    <dbReference type="NCBI Taxonomy" id="1714387"/>
    <lineage>
        <taxon>Eukaryota</taxon>
        <taxon>Sar</taxon>
        <taxon>Stramenopiles</taxon>
        <taxon>Ochrophyta</taxon>
        <taxon>Bolidophyceae</taxon>
        <taxon>Parmales</taxon>
        <taxon>Triparmaceae</taxon>
        <taxon>Triparma</taxon>
    </lineage>
</organism>
<dbReference type="Gene3D" id="1.10.287.70">
    <property type="match status" value="1"/>
</dbReference>
<keyword evidence="3 8" id="KW-0812">Transmembrane</keyword>
<feature type="transmembrane region" description="Helical" evidence="10">
    <location>
        <begin position="281"/>
        <end position="302"/>
    </location>
</feature>
<feature type="transmembrane region" description="Helical" evidence="10">
    <location>
        <begin position="348"/>
        <end position="368"/>
    </location>
</feature>
<feature type="compositionally biased region" description="Basic and acidic residues" evidence="9">
    <location>
        <begin position="1"/>
        <end position="22"/>
    </location>
</feature>
<evidence type="ECO:0000256" key="9">
    <source>
        <dbReference type="SAM" id="MobiDB-lite"/>
    </source>
</evidence>
<dbReference type="PANTHER" id="PTHR11003:SF345">
    <property type="entry name" value="TWIK FAMILY OF POTASSIUM CHANNELS PROTEIN 18"/>
    <property type="match status" value="1"/>
</dbReference>
<dbReference type="AlphaFoldDB" id="A0A9W7AE76"/>
<keyword evidence="6 10" id="KW-0472">Membrane</keyword>
<feature type="transmembrane region" description="Helical" evidence="10">
    <location>
        <begin position="179"/>
        <end position="198"/>
    </location>
</feature>
<dbReference type="PANTHER" id="PTHR11003">
    <property type="entry name" value="POTASSIUM CHANNEL, SUBFAMILY K"/>
    <property type="match status" value="1"/>
</dbReference>
<evidence type="ECO:0000256" key="6">
    <source>
        <dbReference type="ARBA" id="ARBA00023136"/>
    </source>
</evidence>
<feature type="domain" description="Potassium channel" evidence="11">
    <location>
        <begin position="170"/>
        <end position="230"/>
    </location>
</feature>
<gene>
    <name evidence="12" type="ORF">TrLO_g13263</name>
</gene>
<feature type="transmembrane region" description="Helical" evidence="10">
    <location>
        <begin position="77"/>
        <end position="98"/>
    </location>
</feature>
<feature type="region of interest" description="Disordered" evidence="9">
    <location>
        <begin position="380"/>
        <end position="439"/>
    </location>
</feature>
<keyword evidence="7 8" id="KW-0407">Ion channel</keyword>
<dbReference type="PRINTS" id="PR01333">
    <property type="entry name" value="2POREKCHANEL"/>
</dbReference>
<accession>A0A9W7AE76</accession>
<evidence type="ECO:0000256" key="8">
    <source>
        <dbReference type="RuleBase" id="RU003857"/>
    </source>
</evidence>
<feature type="transmembrane region" description="Helical" evidence="10">
    <location>
        <begin position="314"/>
        <end position="333"/>
    </location>
</feature>
<evidence type="ECO:0000313" key="13">
    <source>
        <dbReference type="Proteomes" id="UP001165122"/>
    </source>
</evidence>
<evidence type="ECO:0000256" key="10">
    <source>
        <dbReference type="SAM" id="Phobius"/>
    </source>
</evidence>
<comment type="caution">
    <text evidence="12">The sequence shown here is derived from an EMBL/GenBank/DDBJ whole genome shotgun (WGS) entry which is preliminary data.</text>
</comment>
<dbReference type="SUPFAM" id="SSF81324">
    <property type="entry name" value="Voltage-gated potassium channels"/>
    <property type="match status" value="2"/>
</dbReference>
<evidence type="ECO:0000256" key="7">
    <source>
        <dbReference type="ARBA" id="ARBA00023303"/>
    </source>
</evidence>
<dbReference type="Proteomes" id="UP001165122">
    <property type="component" value="Unassembled WGS sequence"/>
</dbReference>
<dbReference type="GO" id="GO:0022841">
    <property type="term" value="F:potassium ion leak channel activity"/>
    <property type="evidence" value="ECO:0007669"/>
    <property type="project" value="TreeGrafter"/>
</dbReference>
<evidence type="ECO:0000256" key="3">
    <source>
        <dbReference type="ARBA" id="ARBA00022692"/>
    </source>
</evidence>
<feature type="compositionally biased region" description="Acidic residues" evidence="9">
    <location>
        <begin position="382"/>
        <end position="397"/>
    </location>
</feature>
<evidence type="ECO:0000256" key="5">
    <source>
        <dbReference type="ARBA" id="ARBA00023065"/>
    </source>
</evidence>
<dbReference type="GO" id="GO:0030322">
    <property type="term" value="P:stabilization of membrane potential"/>
    <property type="evidence" value="ECO:0007669"/>
    <property type="project" value="TreeGrafter"/>
</dbReference>
<keyword evidence="4 10" id="KW-1133">Transmembrane helix</keyword>
<feature type="transmembrane region" description="Helical" evidence="10">
    <location>
        <begin position="207"/>
        <end position="225"/>
    </location>
</feature>
<protein>
    <recommendedName>
        <fullName evidence="11">Potassium channel domain-containing protein</fullName>
    </recommendedName>
</protein>